<evidence type="ECO:0000313" key="2">
    <source>
        <dbReference type="Proteomes" id="UP000276133"/>
    </source>
</evidence>
<comment type="caution">
    <text evidence="1">The sequence shown here is derived from an EMBL/GenBank/DDBJ whole genome shotgun (WGS) entry which is preliminary data.</text>
</comment>
<dbReference type="AlphaFoldDB" id="A0A3M7T0P3"/>
<dbReference type="CDD" id="cd16021">
    <property type="entry name" value="ALP_like"/>
    <property type="match status" value="1"/>
</dbReference>
<reference evidence="1 2" key="1">
    <citation type="journal article" date="2018" name="Sci. Rep.">
        <title>Genomic signatures of local adaptation to the degree of environmental predictability in rotifers.</title>
        <authorList>
            <person name="Franch-Gras L."/>
            <person name="Hahn C."/>
            <person name="Garcia-Roger E.M."/>
            <person name="Carmona M.J."/>
            <person name="Serra M."/>
            <person name="Gomez A."/>
        </authorList>
    </citation>
    <scope>NUCLEOTIDE SEQUENCE [LARGE SCALE GENOMIC DNA]</scope>
    <source>
        <strain evidence="1">HYR1</strain>
    </source>
</reference>
<dbReference type="PANTHER" id="PTHR10974:SF1">
    <property type="entry name" value="FI08016P-RELATED"/>
    <property type="match status" value="1"/>
</dbReference>
<keyword evidence="2" id="KW-1185">Reference proteome</keyword>
<sequence length="643" mass="75971">MTVAFFYSVFVFKDFRARHNYTRVSDQPYSPPIQEYECKINKLNEWDPRIKNLFAKIPRYDKCIKHEPLTYIADRKLYINQTVNTNYYGGSITKCEYAAVVRDTVERDSFALGTFRQFESPLVVIDDFFKVRCLKDDQVVYEYVHSLIQPRAIHDFYKNLPEKSLDGSSKVNVMIFVLDAVSLSSMKRALPKTLEYLKTLENFFLFEKHHIVGENTFQNLVPMLTNLDPGVVFKKNLTEKKKSKLEIPVPFDDVPFLWKNFSSKMYLTYFSEEWKECTFNNLKFGFRKNPTDYYLRSFWLSLYASSSYPPTSLNSNSKPCYYNKLLHEISIEWIKSLEKFNLDFEKLNNISNLPRFGLVKINEMSHDYLERLFWIDNDILDLFKYLFTDKFRENTLFIFMGDHGHRLHAIRKNFIGKIEEKLPMFSMLFPKKIMREKPNLKETLSQNTKKLTTWWDIYETLTHVLLDQKDISTDFKTSAYLEDLEKRKQNQKGHSLFTKLPNRNCKQAHIPEYLCACELSIDVDLSDPQILKAAKFMVDHINNVLLKDYQDICMKLKLSKILDAQIYGSKKDRYSIIFQTSPNDAVFDGTIILEPSTSIMSSDGFKIYGEIIRVNTYGLSSICIQKYHLKNYCYCYEYHKKIV</sequence>
<gene>
    <name evidence="1" type="ORF">BpHYR1_032319</name>
</gene>
<dbReference type="GO" id="GO:0005615">
    <property type="term" value="C:extracellular space"/>
    <property type="evidence" value="ECO:0007669"/>
    <property type="project" value="TreeGrafter"/>
</dbReference>
<protein>
    <submittedName>
        <fullName evidence="1">Uncharacterized protein</fullName>
    </submittedName>
</protein>
<dbReference type="FunFam" id="3.40.720.10:FF:000017">
    <property type="entry name" value="Predicted protein"/>
    <property type="match status" value="1"/>
</dbReference>
<dbReference type="OrthoDB" id="413313at2759"/>
<dbReference type="Proteomes" id="UP000276133">
    <property type="component" value="Unassembled WGS sequence"/>
</dbReference>
<dbReference type="InterPro" id="IPR017850">
    <property type="entry name" value="Alkaline_phosphatase_core_sf"/>
</dbReference>
<organism evidence="1 2">
    <name type="scientific">Brachionus plicatilis</name>
    <name type="common">Marine rotifer</name>
    <name type="synonym">Brachionus muelleri</name>
    <dbReference type="NCBI Taxonomy" id="10195"/>
    <lineage>
        <taxon>Eukaryota</taxon>
        <taxon>Metazoa</taxon>
        <taxon>Spiralia</taxon>
        <taxon>Gnathifera</taxon>
        <taxon>Rotifera</taxon>
        <taxon>Eurotatoria</taxon>
        <taxon>Monogononta</taxon>
        <taxon>Pseudotrocha</taxon>
        <taxon>Ploima</taxon>
        <taxon>Brachionidae</taxon>
        <taxon>Brachionus</taxon>
    </lineage>
</organism>
<dbReference type="PANTHER" id="PTHR10974">
    <property type="entry name" value="FI08016P-RELATED"/>
    <property type="match status" value="1"/>
</dbReference>
<dbReference type="SUPFAM" id="SSF53649">
    <property type="entry name" value="Alkaline phosphatase-like"/>
    <property type="match status" value="1"/>
</dbReference>
<accession>A0A3M7T0P3</accession>
<name>A0A3M7T0P3_BRAPC</name>
<proteinExistence type="predicted"/>
<dbReference type="STRING" id="10195.A0A3M7T0P3"/>
<dbReference type="EMBL" id="REGN01000483">
    <property type="protein sequence ID" value="RNA41562.1"/>
    <property type="molecule type" value="Genomic_DNA"/>
</dbReference>
<dbReference type="InterPro" id="IPR004245">
    <property type="entry name" value="DUF229"/>
</dbReference>
<dbReference type="Gene3D" id="3.40.720.10">
    <property type="entry name" value="Alkaline Phosphatase, subunit A"/>
    <property type="match status" value="1"/>
</dbReference>
<evidence type="ECO:0000313" key="1">
    <source>
        <dbReference type="EMBL" id="RNA41562.1"/>
    </source>
</evidence>
<dbReference type="Pfam" id="PF02995">
    <property type="entry name" value="DUF229"/>
    <property type="match status" value="1"/>
</dbReference>